<dbReference type="InterPro" id="IPR036273">
    <property type="entry name" value="CRAL/TRIO_N_dom_sf"/>
</dbReference>
<evidence type="ECO:0000313" key="2">
    <source>
        <dbReference type="EMBL" id="PKA56703.1"/>
    </source>
</evidence>
<dbReference type="OrthoDB" id="75724at2759"/>
<dbReference type="PANTHER" id="PTHR47556:SF1">
    <property type="entry name" value="SEC14P-LIKE PHOSPHATIDYLINOSITOL TRANSFER FAMILY PROTEIN"/>
    <property type="match status" value="1"/>
</dbReference>
<accession>A0A2I0AMC8</accession>
<dbReference type="STRING" id="1088818.A0A2I0AMC8"/>
<name>A0A2I0AMC8_9ASPA</name>
<dbReference type="SUPFAM" id="SSF52087">
    <property type="entry name" value="CRAL/TRIO domain"/>
    <property type="match status" value="1"/>
</dbReference>
<sequence>MLQPSGKRRQPEGPPAEIVVFAANAMALSISLGLELQLVLEVKENLEKGHAGLPQGKNGRDDDAMILWFLKDRKFSVEDTIVKLTRAIKWREEFGVSNLSEESVKSIYETGKAYLHDFTDVDGRSVLVVVASKHFPEKHDAVEDQKLCVFLIEKALRKLPDDLGEILVIVDLRGFRPENADFMFLKLINCCSPSILKVRFCDADAVRNDYFKEDTVPEAFKGLL</sequence>
<dbReference type="Pfam" id="PF00650">
    <property type="entry name" value="CRAL_TRIO"/>
    <property type="match status" value="1"/>
</dbReference>
<dbReference type="InterPro" id="IPR001251">
    <property type="entry name" value="CRAL-TRIO_dom"/>
</dbReference>
<protein>
    <recommendedName>
        <fullName evidence="1">CRAL-TRIO domain-containing protein</fullName>
    </recommendedName>
</protein>
<evidence type="ECO:0000313" key="3">
    <source>
        <dbReference type="Proteomes" id="UP000236161"/>
    </source>
</evidence>
<evidence type="ECO:0000259" key="1">
    <source>
        <dbReference type="Pfam" id="PF00650"/>
    </source>
</evidence>
<dbReference type="Gene3D" id="3.40.525.10">
    <property type="entry name" value="CRAL-TRIO lipid binding domain"/>
    <property type="match status" value="1"/>
</dbReference>
<dbReference type="AlphaFoldDB" id="A0A2I0AMC8"/>
<proteinExistence type="predicted"/>
<organism evidence="2 3">
    <name type="scientific">Apostasia shenzhenica</name>
    <dbReference type="NCBI Taxonomy" id="1088818"/>
    <lineage>
        <taxon>Eukaryota</taxon>
        <taxon>Viridiplantae</taxon>
        <taxon>Streptophyta</taxon>
        <taxon>Embryophyta</taxon>
        <taxon>Tracheophyta</taxon>
        <taxon>Spermatophyta</taxon>
        <taxon>Magnoliopsida</taxon>
        <taxon>Liliopsida</taxon>
        <taxon>Asparagales</taxon>
        <taxon>Orchidaceae</taxon>
        <taxon>Apostasioideae</taxon>
        <taxon>Apostasia</taxon>
    </lineage>
</organism>
<gene>
    <name evidence="2" type="ORF">AXF42_Ash012833</name>
</gene>
<reference evidence="2 3" key="1">
    <citation type="journal article" date="2017" name="Nature">
        <title>The Apostasia genome and the evolution of orchids.</title>
        <authorList>
            <person name="Zhang G.Q."/>
            <person name="Liu K.W."/>
            <person name="Li Z."/>
            <person name="Lohaus R."/>
            <person name="Hsiao Y.Y."/>
            <person name="Niu S.C."/>
            <person name="Wang J.Y."/>
            <person name="Lin Y.C."/>
            <person name="Xu Q."/>
            <person name="Chen L.J."/>
            <person name="Yoshida K."/>
            <person name="Fujiwara S."/>
            <person name="Wang Z.W."/>
            <person name="Zhang Y.Q."/>
            <person name="Mitsuda N."/>
            <person name="Wang M."/>
            <person name="Liu G.H."/>
            <person name="Pecoraro L."/>
            <person name="Huang H.X."/>
            <person name="Xiao X.J."/>
            <person name="Lin M."/>
            <person name="Wu X.Y."/>
            <person name="Wu W.L."/>
            <person name="Chen Y.Y."/>
            <person name="Chang S.B."/>
            <person name="Sakamoto S."/>
            <person name="Ohme-Takagi M."/>
            <person name="Yagi M."/>
            <person name="Zeng S.J."/>
            <person name="Shen C.Y."/>
            <person name="Yeh C.M."/>
            <person name="Luo Y.B."/>
            <person name="Tsai W.C."/>
            <person name="Van de Peer Y."/>
            <person name="Liu Z.J."/>
        </authorList>
    </citation>
    <scope>NUCLEOTIDE SEQUENCE [LARGE SCALE GENOMIC DNA]</scope>
    <source>
        <strain evidence="3">cv. Shenzhen</strain>
        <tissue evidence="2">Stem</tissue>
    </source>
</reference>
<dbReference type="EMBL" id="KZ451970">
    <property type="protein sequence ID" value="PKA56703.1"/>
    <property type="molecule type" value="Genomic_DNA"/>
</dbReference>
<keyword evidence="3" id="KW-1185">Reference proteome</keyword>
<feature type="domain" description="CRAL-TRIO" evidence="1">
    <location>
        <begin position="109"/>
        <end position="188"/>
    </location>
</feature>
<dbReference type="InterPro" id="IPR036865">
    <property type="entry name" value="CRAL-TRIO_dom_sf"/>
</dbReference>
<dbReference type="Proteomes" id="UP000236161">
    <property type="component" value="Unassembled WGS sequence"/>
</dbReference>
<dbReference type="CDD" id="cd00170">
    <property type="entry name" value="SEC14"/>
    <property type="match status" value="1"/>
</dbReference>
<dbReference type="SUPFAM" id="SSF46938">
    <property type="entry name" value="CRAL/TRIO N-terminal domain"/>
    <property type="match status" value="1"/>
</dbReference>
<dbReference type="PANTHER" id="PTHR47556">
    <property type="entry name" value="SEC14P-LIKE PHOSPHATIDYLINOSITOL TRANSFER FAMILY PROTEIN"/>
    <property type="match status" value="1"/>
</dbReference>